<reference evidence="2 3" key="1">
    <citation type="journal article" date="2019" name="Appl. Environ. Microbiol.">
        <title>Environmental Evidence and Genomic Insight of Iron-oxidizing Bacteria Preference Towards More Corrosion Resistant Stainless Steel at Higher Salinities.</title>
        <authorList>
            <person name="Garrison C.E."/>
            <person name="Price K.A."/>
            <person name="Field E.K."/>
        </authorList>
    </citation>
    <scope>NUCLEOTIDE SEQUENCE [LARGE SCALE GENOMIC DNA]</scope>
    <source>
        <strain evidence="2 3">P3</strain>
    </source>
</reference>
<dbReference type="RefSeq" id="WP_138239211.1">
    <property type="nucleotide sequence ID" value="NZ_VBRY01000006.1"/>
</dbReference>
<protein>
    <recommendedName>
        <fullName evidence="4">Tetratricopeptide repeat protein</fullName>
    </recommendedName>
</protein>
<evidence type="ECO:0000313" key="3">
    <source>
        <dbReference type="Proteomes" id="UP000306585"/>
    </source>
</evidence>
<evidence type="ECO:0008006" key="4">
    <source>
        <dbReference type="Google" id="ProtNLM"/>
    </source>
</evidence>
<dbReference type="SUPFAM" id="SSF48452">
    <property type="entry name" value="TPR-like"/>
    <property type="match status" value="1"/>
</dbReference>
<dbReference type="AlphaFoldDB" id="A0A5R9GQH4"/>
<dbReference type="Gene3D" id="1.25.40.10">
    <property type="entry name" value="Tetratricopeptide repeat domain"/>
    <property type="match status" value="1"/>
</dbReference>
<feature type="chain" id="PRO_5024454666" description="Tetratricopeptide repeat protein" evidence="1">
    <location>
        <begin position="21"/>
        <end position="212"/>
    </location>
</feature>
<dbReference type="InterPro" id="IPR011990">
    <property type="entry name" value="TPR-like_helical_dom_sf"/>
</dbReference>
<accession>A0A5R9GQH4</accession>
<proteinExistence type="predicted"/>
<keyword evidence="1" id="KW-0732">Signal</keyword>
<dbReference type="EMBL" id="VBRY01000006">
    <property type="protein sequence ID" value="TLS67295.1"/>
    <property type="molecule type" value="Genomic_DNA"/>
</dbReference>
<keyword evidence="3" id="KW-1185">Reference proteome</keyword>
<organism evidence="2 3">
    <name type="scientific">Mariprofundus erugo</name>
    <dbReference type="NCBI Taxonomy" id="2528639"/>
    <lineage>
        <taxon>Bacteria</taxon>
        <taxon>Pseudomonadati</taxon>
        <taxon>Pseudomonadota</taxon>
        <taxon>Candidatius Mariprofundia</taxon>
        <taxon>Mariprofundales</taxon>
        <taxon>Mariprofundaceae</taxon>
        <taxon>Mariprofundus</taxon>
    </lineage>
</organism>
<feature type="signal peptide" evidence="1">
    <location>
        <begin position="1"/>
        <end position="20"/>
    </location>
</feature>
<dbReference type="Proteomes" id="UP000306585">
    <property type="component" value="Unassembled WGS sequence"/>
</dbReference>
<evidence type="ECO:0000256" key="1">
    <source>
        <dbReference type="SAM" id="SignalP"/>
    </source>
</evidence>
<name>A0A5R9GQH4_9PROT</name>
<sequence>MNFAKLFSVSVLSLICCACASSINMKEAQIHYQAARNFENQGDFVSAREQDWKALVAARSGGAEPETISMMTYEFGRTTGYACHLEEAEKFLVESLKLEESLPQRNSRNIGIRRFELARLMYDQKRYKDAASYYSDALREVEQTNSVKSDPIAFAGAYEEYADALAQSGDNNSAQEALRKAKSLRETNPSQEAKFKPVRYKCNSPLTLQSTV</sequence>
<evidence type="ECO:0000313" key="2">
    <source>
        <dbReference type="EMBL" id="TLS67295.1"/>
    </source>
</evidence>
<gene>
    <name evidence="2" type="ORF">FEF65_07640</name>
</gene>
<comment type="caution">
    <text evidence="2">The sequence shown here is derived from an EMBL/GenBank/DDBJ whole genome shotgun (WGS) entry which is preliminary data.</text>
</comment>